<keyword evidence="3" id="KW-1185">Reference proteome</keyword>
<sequence length="49" mass="5250">MKNALNTPKLTSIVLKLRHGTVVVISGCDFGVAISSNLVHFISEHLASM</sequence>
<protein>
    <submittedName>
        <fullName evidence="2">Uncharacterized protein</fullName>
    </submittedName>
</protein>
<reference evidence="2 3" key="1">
    <citation type="journal article" date="2018" name="Front. Plant Sci.">
        <title>Red Clover (Trifolium pratense) and Zigzag Clover (T. medium) - A Picture of Genomic Similarities and Differences.</title>
        <authorList>
            <person name="Dluhosova J."/>
            <person name="Istvanek J."/>
            <person name="Nedelnik J."/>
            <person name="Repkova J."/>
        </authorList>
    </citation>
    <scope>NUCLEOTIDE SEQUENCE [LARGE SCALE GENOMIC DNA]</scope>
    <source>
        <strain evidence="3">cv. 10/8</strain>
        <tissue evidence="2">Leaf</tissue>
    </source>
</reference>
<dbReference type="AlphaFoldDB" id="A0A392Q9B2"/>
<name>A0A392Q9B2_9FABA</name>
<dbReference type="EMBL" id="LXQA010121306">
    <property type="protein sequence ID" value="MCI20718.1"/>
    <property type="molecule type" value="Genomic_DNA"/>
</dbReference>
<keyword evidence="1" id="KW-0472">Membrane</keyword>
<feature type="transmembrane region" description="Helical" evidence="1">
    <location>
        <begin position="21"/>
        <end position="42"/>
    </location>
</feature>
<keyword evidence="1" id="KW-0812">Transmembrane</keyword>
<proteinExistence type="predicted"/>
<dbReference type="Proteomes" id="UP000265520">
    <property type="component" value="Unassembled WGS sequence"/>
</dbReference>
<evidence type="ECO:0000256" key="1">
    <source>
        <dbReference type="SAM" id="Phobius"/>
    </source>
</evidence>
<evidence type="ECO:0000313" key="3">
    <source>
        <dbReference type="Proteomes" id="UP000265520"/>
    </source>
</evidence>
<keyword evidence="1" id="KW-1133">Transmembrane helix</keyword>
<comment type="caution">
    <text evidence="2">The sequence shown here is derived from an EMBL/GenBank/DDBJ whole genome shotgun (WGS) entry which is preliminary data.</text>
</comment>
<organism evidence="2 3">
    <name type="scientific">Trifolium medium</name>
    <dbReference type="NCBI Taxonomy" id="97028"/>
    <lineage>
        <taxon>Eukaryota</taxon>
        <taxon>Viridiplantae</taxon>
        <taxon>Streptophyta</taxon>
        <taxon>Embryophyta</taxon>
        <taxon>Tracheophyta</taxon>
        <taxon>Spermatophyta</taxon>
        <taxon>Magnoliopsida</taxon>
        <taxon>eudicotyledons</taxon>
        <taxon>Gunneridae</taxon>
        <taxon>Pentapetalae</taxon>
        <taxon>rosids</taxon>
        <taxon>fabids</taxon>
        <taxon>Fabales</taxon>
        <taxon>Fabaceae</taxon>
        <taxon>Papilionoideae</taxon>
        <taxon>50 kb inversion clade</taxon>
        <taxon>NPAAA clade</taxon>
        <taxon>Hologalegina</taxon>
        <taxon>IRL clade</taxon>
        <taxon>Trifolieae</taxon>
        <taxon>Trifolium</taxon>
    </lineage>
</organism>
<accession>A0A392Q9B2</accession>
<evidence type="ECO:0000313" key="2">
    <source>
        <dbReference type="EMBL" id="MCI20718.1"/>
    </source>
</evidence>